<keyword evidence="9 13" id="KW-0406">Ion transport</keyword>
<dbReference type="EMBL" id="KN824493">
    <property type="protein sequence ID" value="KIM19998.1"/>
    <property type="molecule type" value="Genomic_DNA"/>
</dbReference>
<evidence type="ECO:0000256" key="12">
    <source>
        <dbReference type="ARBA" id="ARBA00023310"/>
    </source>
</evidence>
<dbReference type="GO" id="GO:0046933">
    <property type="term" value="F:proton-transporting ATP synthase activity, rotational mechanism"/>
    <property type="evidence" value="ECO:0007669"/>
    <property type="project" value="TreeGrafter"/>
</dbReference>
<organism evidence="14 15">
    <name type="scientific">Serendipita vermifera MAFF 305830</name>
    <dbReference type="NCBI Taxonomy" id="933852"/>
    <lineage>
        <taxon>Eukaryota</taxon>
        <taxon>Fungi</taxon>
        <taxon>Dikarya</taxon>
        <taxon>Basidiomycota</taxon>
        <taxon>Agaricomycotina</taxon>
        <taxon>Agaricomycetes</taxon>
        <taxon>Sebacinales</taxon>
        <taxon>Serendipitaceae</taxon>
        <taxon>Serendipita</taxon>
    </lineage>
</organism>
<feature type="transmembrane region" description="Helical" evidence="13">
    <location>
        <begin position="12"/>
        <end position="32"/>
    </location>
</feature>
<keyword evidence="4 13" id="KW-0813">Transport</keyword>
<evidence type="ECO:0000313" key="14">
    <source>
        <dbReference type="EMBL" id="KIM19998.1"/>
    </source>
</evidence>
<evidence type="ECO:0000256" key="2">
    <source>
        <dbReference type="ARBA" id="ARBA00008892"/>
    </source>
</evidence>
<reference evidence="14 15" key="1">
    <citation type="submission" date="2014-04" db="EMBL/GenBank/DDBJ databases">
        <authorList>
            <consortium name="DOE Joint Genome Institute"/>
            <person name="Kuo A."/>
            <person name="Zuccaro A."/>
            <person name="Kohler A."/>
            <person name="Nagy L.G."/>
            <person name="Floudas D."/>
            <person name="Copeland A."/>
            <person name="Barry K.W."/>
            <person name="Cichocki N."/>
            <person name="Veneault-Fourrey C."/>
            <person name="LaButti K."/>
            <person name="Lindquist E.A."/>
            <person name="Lipzen A."/>
            <person name="Lundell T."/>
            <person name="Morin E."/>
            <person name="Murat C."/>
            <person name="Sun H."/>
            <person name="Tunlid A."/>
            <person name="Henrissat B."/>
            <person name="Grigoriev I.V."/>
            <person name="Hibbett D.S."/>
            <person name="Martin F."/>
            <person name="Nordberg H.P."/>
            <person name="Cantor M.N."/>
            <person name="Hua S.X."/>
        </authorList>
    </citation>
    <scope>NUCLEOTIDE SEQUENCE [LARGE SCALE GENOMIC DNA]</scope>
    <source>
        <strain evidence="14 15">MAFF 305830</strain>
    </source>
</reference>
<evidence type="ECO:0000256" key="9">
    <source>
        <dbReference type="ARBA" id="ARBA00023065"/>
    </source>
</evidence>
<evidence type="ECO:0000256" key="4">
    <source>
        <dbReference type="ARBA" id="ARBA00022448"/>
    </source>
</evidence>
<evidence type="ECO:0000256" key="7">
    <source>
        <dbReference type="ARBA" id="ARBA00022781"/>
    </source>
</evidence>
<evidence type="ECO:0000256" key="6">
    <source>
        <dbReference type="ARBA" id="ARBA00022692"/>
    </source>
</evidence>
<proteinExistence type="inferred from homology"/>
<keyword evidence="12 13" id="KW-0066">ATP synthesis</keyword>
<comment type="function">
    <text evidence="13">Mitochondrial membrane ATP synthase (F(1)F(0) ATP synthase or Complex V) produces ATP from ADP in the presence of a proton gradient across the membrane which is generated by electron transport complexes of the respiratory chain. F-type ATPases consist of two structural domains, F(1) - containing the extramembraneous catalytic core and F(0) - containing the membrane proton channel, linked together by a central stalk and a peripheral stalk. During catalysis, ATP synthesis in the catalytic domain of F(1) is coupled via a rotary mechanism of the central stalk subunits to proton translocation. Part of the complex F(0) domain. Minor subunit located with subunit a in the membrane.</text>
</comment>
<protein>
    <recommendedName>
        <fullName evidence="3 13">ATP synthase protein 8</fullName>
    </recommendedName>
</protein>
<dbReference type="PANTHER" id="PTHR36101:SF1">
    <property type="entry name" value="ATP SYNTHASE PROTEIN 8"/>
    <property type="match status" value="1"/>
</dbReference>
<evidence type="ECO:0000256" key="5">
    <source>
        <dbReference type="ARBA" id="ARBA00022547"/>
    </source>
</evidence>
<keyword evidence="15" id="KW-1185">Reference proteome</keyword>
<keyword evidence="5 13" id="KW-0138">CF(0)</keyword>
<dbReference type="GO" id="GO:0005743">
    <property type="term" value="C:mitochondrial inner membrane"/>
    <property type="evidence" value="ECO:0007669"/>
    <property type="project" value="UniProtKB-SubCell"/>
</dbReference>
<sequence>MPQLVPYFFVNQISFTFFVLVTLIFLFSRYILPYFVYLSLTRYYITTLNS</sequence>
<dbReference type="Proteomes" id="UP000054097">
    <property type="component" value="Unassembled WGS sequence"/>
</dbReference>
<keyword evidence="7 13" id="KW-0375">Hydrogen ion transport</keyword>
<evidence type="ECO:0000256" key="11">
    <source>
        <dbReference type="ARBA" id="ARBA00023136"/>
    </source>
</evidence>
<evidence type="ECO:0000256" key="1">
    <source>
        <dbReference type="ARBA" id="ARBA00004304"/>
    </source>
</evidence>
<keyword evidence="10 13" id="KW-0496">Mitochondrion</keyword>
<dbReference type="Pfam" id="PF05933">
    <property type="entry name" value="Fun_ATP-synt_8"/>
    <property type="match status" value="1"/>
</dbReference>
<evidence type="ECO:0000313" key="15">
    <source>
        <dbReference type="Proteomes" id="UP000054097"/>
    </source>
</evidence>
<dbReference type="AlphaFoldDB" id="A0A0C2W0E4"/>
<accession>A0A0C2W0E4</accession>
<evidence type="ECO:0000256" key="8">
    <source>
        <dbReference type="ARBA" id="ARBA00022989"/>
    </source>
</evidence>
<keyword evidence="6 13" id="KW-0812">Transmembrane</keyword>
<comment type="subunit">
    <text evidence="13">F-type ATPases have 2 components, CF(1) - the catalytic core - and CF(0) - the membrane proton channel.</text>
</comment>
<keyword evidence="11 13" id="KW-0472">Membrane</keyword>
<comment type="subcellular location">
    <subcellularLocation>
        <location evidence="13">Mitochondrion inner membrane</location>
        <topology evidence="13">Single-pass membrane protein</topology>
    </subcellularLocation>
    <subcellularLocation>
        <location evidence="1">Mitochondrion membrane</location>
        <topology evidence="1">Single-pass membrane protein</topology>
    </subcellularLocation>
</comment>
<comment type="similarity">
    <text evidence="2 13">Belongs to the ATPase protein 8 family.</text>
</comment>
<evidence type="ECO:0000256" key="10">
    <source>
        <dbReference type="ARBA" id="ARBA00023128"/>
    </source>
</evidence>
<evidence type="ECO:0000256" key="3">
    <source>
        <dbReference type="ARBA" id="ARBA00019651"/>
    </source>
</evidence>
<dbReference type="STRING" id="933852.A0A0C2W0E4"/>
<dbReference type="HOGENOM" id="CLU_214588_0_0_1"/>
<dbReference type="PANTHER" id="PTHR36101">
    <property type="entry name" value="ATP SYNTHASE PROTEIN 8"/>
    <property type="match status" value="1"/>
</dbReference>
<name>A0A0C2W0E4_SERVB</name>
<dbReference type="GO" id="GO:0045259">
    <property type="term" value="C:proton-transporting ATP synthase complex"/>
    <property type="evidence" value="ECO:0007669"/>
    <property type="project" value="UniProtKB-KW"/>
</dbReference>
<reference evidence="15" key="2">
    <citation type="submission" date="2015-01" db="EMBL/GenBank/DDBJ databases">
        <title>Evolutionary Origins and Diversification of the Mycorrhizal Mutualists.</title>
        <authorList>
            <consortium name="DOE Joint Genome Institute"/>
            <consortium name="Mycorrhizal Genomics Consortium"/>
            <person name="Kohler A."/>
            <person name="Kuo A."/>
            <person name="Nagy L.G."/>
            <person name="Floudas D."/>
            <person name="Copeland A."/>
            <person name="Barry K.W."/>
            <person name="Cichocki N."/>
            <person name="Veneault-Fourrey C."/>
            <person name="LaButti K."/>
            <person name="Lindquist E.A."/>
            <person name="Lipzen A."/>
            <person name="Lundell T."/>
            <person name="Morin E."/>
            <person name="Murat C."/>
            <person name="Riley R."/>
            <person name="Ohm R."/>
            <person name="Sun H."/>
            <person name="Tunlid A."/>
            <person name="Henrissat B."/>
            <person name="Grigoriev I.V."/>
            <person name="Hibbett D.S."/>
            <person name="Martin F."/>
        </authorList>
    </citation>
    <scope>NUCLEOTIDE SEQUENCE [LARGE SCALE GENOMIC DNA]</scope>
    <source>
        <strain evidence="15">MAFF 305830</strain>
    </source>
</reference>
<gene>
    <name evidence="14" type="ORF">M408DRAFT_82705</name>
</gene>
<keyword evidence="8 13" id="KW-1133">Transmembrane helix</keyword>
<evidence type="ECO:0000256" key="13">
    <source>
        <dbReference type="RuleBase" id="RU368038"/>
    </source>
</evidence>
<dbReference type="InterPro" id="IPR009230">
    <property type="entry name" value="ATP_synth_su8_fun"/>
</dbReference>